<reference evidence="3" key="1">
    <citation type="journal article" date="2015" name="PeerJ">
        <title>First genomic representation of candidate bacterial phylum KSB3 points to enhanced environmental sensing as a trigger of wastewater bulking.</title>
        <authorList>
            <person name="Sekiguchi Y."/>
            <person name="Ohashi A."/>
            <person name="Parks D.H."/>
            <person name="Yamauchi T."/>
            <person name="Tyson G.W."/>
            <person name="Hugenholtz P."/>
        </authorList>
    </citation>
    <scope>NUCLEOTIDE SEQUENCE [LARGE SCALE GENOMIC DNA]</scope>
</reference>
<proteinExistence type="predicted"/>
<feature type="transmembrane region" description="Helical" evidence="2">
    <location>
        <begin position="7"/>
        <end position="28"/>
    </location>
</feature>
<dbReference type="EMBL" id="DF820468">
    <property type="protein sequence ID" value="GAK58564.1"/>
    <property type="molecule type" value="Genomic_DNA"/>
</dbReference>
<organism evidence="3">
    <name type="scientific">Vecturithrix granuli</name>
    <dbReference type="NCBI Taxonomy" id="1499967"/>
    <lineage>
        <taxon>Bacteria</taxon>
        <taxon>Candidatus Moduliflexota</taxon>
        <taxon>Candidatus Vecturitrichia</taxon>
        <taxon>Candidatus Vecturitrichales</taxon>
        <taxon>Candidatus Vecturitrichaceae</taxon>
        <taxon>Candidatus Vecturithrix</taxon>
    </lineage>
</organism>
<keyword evidence="4" id="KW-1185">Reference proteome</keyword>
<dbReference type="Proteomes" id="UP000030661">
    <property type="component" value="Unassembled WGS sequence"/>
</dbReference>
<feature type="coiled-coil region" evidence="1">
    <location>
        <begin position="21"/>
        <end position="48"/>
    </location>
</feature>
<dbReference type="eggNOG" id="ENOG502ZAQE">
    <property type="taxonomic scope" value="Bacteria"/>
</dbReference>
<keyword evidence="1" id="KW-0175">Coiled coil</keyword>
<evidence type="ECO:0000256" key="1">
    <source>
        <dbReference type="SAM" id="Coils"/>
    </source>
</evidence>
<keyword evidence="2" id="KW-1133">Transmembrane helix</keyword>
<dbReference type="HOGENOM" id="CLU_423714_0_0_0"/>
<dbReference type="AlphaFoldDB" id="A0A081C1V9"/>
<evidence type="ECO:0000313" key="3">
    <source>
        <dbReference type="EMBL" id="GAK58564.1"/>
    </source>
</evidence>
<evidence type="ECO:0000256" key="2">
    <source>
        <dbReference type="SAM" id="Phobius"/>
    </source>
</evidence>
<gene>
    <name evidence="3" type="ORF">U27_05538</name>
</gene>
<keyword evidence="2" id="KW-0812">Transmembrane</keyword>
<name>A0A081C1V9_VECG1</name>
<protein>
    <submittedName>
        <fullName evidence="3">Uncharacterized protein</fullName>
    </submittedName>
</protein>
<sequence length="646" mass="73678">MQKRTILTGIVGAIVFSFFYITAIAQSLEEFEQRAKQIEQQMQGTTDLNSLMGAYRDAMQFIMEANKKAGGISGMKTMPVMPAETPEREMDRQREIINNQFSQARNMMGNKISKNMETMQIPEAVPLEGYIVVNGGEKELFYNEVKTDLLYTIKERFVGNLIVLHAYNSKKGRFDGKKDYNIDSLSTEIAVSGLMGKKCVRRSSYSPSSCTGWANFLRYEISQGERYPQFHAGVVSAVTSENGQIEVTANAPSVTFLGDDGKTNLGMGCFSATWTLSRPEFEQLLKRGEISLNKDIGRPMGPSPGCRPGSTMTLYLKIRQEPEECKDMKSVKLIIVSPEDKSRHVFSDEYIVREHSNKLTLELEARTVPEQYADSVEWTIPKIEGSSRTITPASLSSTPKGRKLTVVYKGLPEDNNEFGRKTVKATLKVDSCRIEETREVQFFYPRDEKNNPGGKYPNWFYYWKQTPAARPFGQNVRIAYQCEGIPGTECKCGQRGVIGQYNPFYAGHKTINVCNLRTNTWDPDTFYVELPAIKRSIPSSLSGRNFFSYTYIDTFAVDVMHEFTHFNNFHTFWPQGWKESEDTDKDDIPDRLEEGMNFRPDMKQTYWREFDLGGDEELLTLEATYDYQAGTFDEYDWGKPGKNWPK</sequence>
<keyword evidence="2" id="KW-0472">Membrane</keyword>
<accession>A0A081C1V9</accession>
<evidence type="ECO:0000313" key="4">
    <source>
        <dbReference type="Proteomes" id="UP000030661"/>
    </source>
</evidence>
<dbReference type="STRING" id="1499967.U27_05538"/>